<dbReference type="InterPro" id="IPR008258">
    <property type="entry name" value="Transglycosylase_SLT_dom_1"/>
</dbReference>
<dbReference type="CDD" id="cd13399">
    <property type="entry name" value="Slt35-like"/>
    <property type="match status" value="1"/>
</dbReference>
<proteinExistence type="predicted"/>
<keyword evidence="1" id="KW-0812">Transmembrane</keyword>
<organism evidence="3 4">
    <name type="scientific">Bifidobacterium subtile</name>
    <dbReference type="NCBI Taxonomy" id="77635"/>
    <lineage>
        <taxon>Bacteria</taxon>
        <taxon>Bacillati</taxon>
        <taxon>Actinomycetota</taxon>
        <taxon>Actinomycetes</taxon>
        <taxon>Bifidobacteriales</taxon>
        <taxon>Bifidobacteriaceae</taxon>
        <taxon>Bifidobacterium</taxon>
    </lineage>
</organism>
<dbReference type="PANTHER" id="PTHR37423">
    <property type="entry name" value="SOLUBLE LYTIC MUREIN TRANSGLYCOSYLASE-RELATED"/>
    <property type="match status" value="1"/>
</dbReference>
<dbReference type="OrthoDB" id="3732649at2"/>
<gene>
    <name evidence="3" type="ORF">BISU_1068</name>
</gene>
<keyword evidence="1" id="KW-1133">Transmembrane helix</keyword>
<dbReference type="InterPro" id="IPR023346">
    <property type="entry name" value="Lysozyme-like_dom_sf"/>
</dbReference>
<dbReference type="InterPro" id="IPR038765">
    <property type="entry name" value="Papain-like_cys_pep_sf"/>
</dbReference>
<dbReference type="AlphaFoldDB" id="A0A087E5T5"/>
<accession>A0A087E5T5</accession>
<dbReference type="SUPFAM" id="SSF53955">
    <property type="entry name" value="Lysozyme-like"/>
    <property type="match status" value="1"/>
</dbReference>
<dbReference type="eggNOG" id="COG3942">
    <property type="taxonomic scope" value="Bacteria"/>
</dbReference>
<dbReference type="Gene3D" id="3.90.1720.10">
    <property type="entry name" value="endopeptidase domain like (from Nostoc punctiforme)"/>
    <property type="match status" value="1"/>
</dbReference>
<dbReference type="eggNOG" id="COG0741">
    <property type="taxonomic scope" value="Bacteria"/>
</dbReference>
<dbReference type="STRING" id="77635.BISU_1068"/>
<feature type="transmembrane region" description="Helical" evidence="1">
    <location>
        <begin position="25"/>
        <end position="46"/>
    </location>
</feature>
<dbReference type="SUPFAM" id="SSF54001">
    <property type="entry name" value="Cysteine proteinases"/>
    <property type="match status" value="1"/>
</dbReference>
<dbReference type="PANTHER" id="PTHR37423:SF2">
    <property type="entry name" value="MEMBRANE-BOUND LYTIC MUREIN TRANSGLYCOSYLASE C"/>
    <property type="match status" value="1"/>
</dbReference>
<feature type="domain" description="Peptidase C51" evidence="2">
    <location>
        <begin position="227"/>
        <end position="359"/>
    </location>
</feature>
<dbReference type="Proteomes" id="UP000029055">
    <property type="component" value="Unassembled WGS sequence"/>
</dbReference>
<dbReference type="InterPro" id="IPR007921">
    <property type="entry name" value="CHAP_dom"/>
</dbReference>
<dbReference type="PROSITE" id="PS50911">
    <property type="entry name" value="CHAP"/>
    <property type="match status" value="1"/>
</dbReference>
<dbReference type="EMBL" id="JGZR01000007">
    <property type="protein sequence ID" value="KFJ03136.1"/>
    <property type="molecule type" value="Genomic_DNA"/>
</dbReference>
<comment type="caution">
    <text evidence="3">The sequence shown here is derived from an EMBL/GenBank/DDBJ whole genome shotgun (WGS) entry which is preliminary data.</text>
</comment>
<keyword evidence="4" id="KW-1185">Reference proteome</keyword>
<evidence type="ECO:0000259" key="2">
    <source>
        <dbReference type="PROSITE" id="PS50911"/>
    </source>
</evidence>
<reference evidence="3 4" key="1">
    <citation type="submission" date="2014-03" db="EMBL/GenBank/DDBJ databases">
        <title>Genomics of Bifidobacteria.</title>
        <authorList>
            <person name="Ventura M."/>
            <person name="Milani C."/>
            <person name="Lugli G.A."/>
        </authorList>
    </citation>
    <scope>NUCLEOTIDE SEQUENCE [LARGE SCALE GENOMIC DNA]</scope>
    <source>
        <strain evidence="3 4">LMG 11597</strain>
    </source>
</reference>
<sequence length="359" mass="37044">MVNAAVRFIGAKIGALLASVASMPLMLIMAVVAIVLAVIVSILAWIPGMVSESDGSLTNVPAKYVDVVMRAGQVCDTVTPPAIAAQIEQESGWNPQAQSAAGAQGIAQFMPGTWASSGKDGDGDGRADVMNPIDAIWSEGNYMCGLAGQLKSALDAGRVSGDLLDLTLAAYNAGIGNVYSAHGIPQISETVNYVRSIRTLMAKYVSTGGQGGGASVGSLKPPLVMSPDGYHVDVAATGTNEGAAPSYQRFQCTWWAAIRRSQIGKPVDPYMGNGGQWGATAARLGYPMGGGPRPGDAISFHPGVHGSDPLYGHVAIVEEVKPDGSIVISQSGTGWMAVVVETISKQKLDAMGSGVDFIH</sequence>
<dbReference type="Pfam" id="PF01464">
    <property type="entry name" value="SLT"/>
    <property type="match status" value="1"/>
</dbReference>
<protein>
    <submittedName>
        <fullName evidence="3">Putative secreted transglycosylase</fullName>
    </submittedName>
</protein>
<dbReference type="Pfam" id="PF05257">
    <property type="entry name" value="CHAP"/>
    <property type="match status" value="1"/>
</dbReference>
<name>A0A087E5T5_9BIFI</name>
<dbReference type="Gene3D" id="1.10.530.10">
    <property type="match status" value="1"/>
</dbReference>
<keyword evidence="1" id="KW-0472">Membrane</keyword>
<evidence type="ECO:0000256" key="1">
    <source>
        <dbReference type="SAM" id="Phobius"/>
    </source>
</evidence>
<evidence type="ECO:0000313" key="4">
    <source>
        <dbReference type="Proteomes" id="UP000029055"/>
    </source>
</evidence>
<evidence type="ECO:0000313" key="3">
    <source>
        <dbReference type="EMBL" id="KFJ03136.1"/>
    </source>
</evidence>